<comment type="caution">
    <text evidence="2">The sequence shown here is derived from an EMBL/GenBank/DDBJ whole genome shotgun (WGS) entry which is preliminary data.</text>
</comment>
<evidence type="ECO:0000313" key="3">
    <source>
        <dbReference type="Proteomes" id="UP000324222"/>
    </source>
</evidence>
<gene>
    <name evidence="2" type="ORF">E2C01_005165</name>
</gene>
<accession>A0A5B7CVW6</accession>
<name>A0A5B7CVW6_PORTR</name>
<feature type="compositionally biased region" description="Basic and acidic residues" evidence="1">
    <location>
        <begin position="75"/>
        <end position="84"/>
    </location>
</feature>
<dbReference type="EMBL" id="VSRR010000218">
    <property type="protein sequence ID" value="MPC12466.1"/>
    <property type="molecule type" value="Genomic_DNA"/>
</dbReference>
<feature type="region of interest" description="Disordered" evidence="1">
    <location>
        <begin position="75"/>
        <end position="134"/>
    </location>
</feature>
<feature type="region of interest" description="Disordered" evidence="1">
    <location>
        <begin position="1"/>
        <end position="52"/>
    </location>
</feature>
<feature type="compositionally biased region" description="Polar residues" evidence="1">
    <location>
        <begin position="1"/>
        <end position="12"/>
    </location>
</feature>
<evidence type="ECO:0000313" key="2">
    <source>
        <dbReference type="EMBL" id="MPC12466.1"/>
    </source>
</evidence>
<feature type="compositionally biased region" description="Basic and acidic residues" evidence="1">
    <location>
        <begin position="40"/>
        <end position="52"/>
    </location>
</feature>
<keyword evidence="3" id="KW-1185">Reference proteome</keyword>
<organism evidence="2 3">
    <name type="scientific">Portunus trituberculatus</name>
    <name type="common">Swimming crab</name>
    <name type="synonym">Neptunus trituberculatus</name>
    <dbReference type="NCBI Taxonomy" id="210409"/>
    <lineage>
        <taxon>Eukaryota</taxon>
        <taxon>Metazoa</taxon>
        <taxon>Ecdysozoa</taxon>
        <taxon>Arthropoda</taxon>
        <taxon>Crustacea</taxon>
        <taxon>Multicrustacea</taxon>
        <taxon>Malacostraca</taxon>
        <taxon>Eumalacostraca</taxon>
        <taxon>Eucarida</taxon>
        <taxon>Decapoda</taxon>
        <taxon>Pleocyemata</taxon>
        <taxon>Brachyura</taxon>
        <taxon>Eubrachyura</taxon>
        <taxon>Portunoidea</taxon>
        <taxon>Portunidae</taxon>
        <taxon>Portuninae</taxon>
        <taxon>Portunus</taxon>
    </lineage>
</organism>
<dbReference type="AlphaFoldDB" id="A0A5B7CVW6"/>
<dbReference type="Proteomes" id="UP000324222">
    <property type="component" value="Unassembled WGS sequence"/>
</dbReference>
<sequence length="134" mass="14589">MKTQNPSKTTVTVRVEWKSKHNAKRKDKGTGLTHPKLHHQSVDDGANHGDEVKNVPGILEKILGRDKLERAEYDGPGLELERSVEWSGATKRSVDWSGAPEGGGRDRESQGQGMLSSPGDGAGLYIQVEQAECT</sequence>
<proteinExistence type="predicted"/>
<protein>
    <submittedName>
        <fullName evidence="2">Uncharacterized protein</fullName>
    </submittedName>
</protein>
<reference evidence="2 3" key="1">
    <citation type="submission" date="2019-05" db="EMBL/GenBank/DDBJ databases">
        <title>Another draft genome of Portunus trituberculatus and its Hox gene families provides insights of decapod evolution.</title>
        <authorList>
            <person name="Jeong J.-H."/>
            <person name="Song I."/>
            <person name="Kim S."/>
            <person name="Choi T."/>
            <person name="Kim D."/>
            <person name="Ryu S."/>
            <person name="Kim W."/>
        </authorList>
    </citation>
    <scope>NUCLEOTIDE SEQUENCE [LARGE SCALE GENOMIC DNA]</scope>
    <source>
        <tissue evidence="2">Muscle</tissue>
    </source>
</reference>
<evidence type="ECO:0000256" key="1">
    <source>
        <dbReference type="SAM" id="MobiDB-lite"/>
    </source>
</evidence>